<keyword evidence="1" id="KW-0732">Signal</keyword>
<accession>A0ABN4LRM9</accession>
<feature type="chain" id="PRO_5046569279" evidence="1">
    <location>
        <begin position="27"/>
        <end position="175"/>
    </location>
</feature>
<organism evidence="2 3">
    <name type="scientific">Alteromonas stellipolaris</name>
    <dbReference type="NCBI Taxonomy" id="233316"/>
    <lineage>
        <taxon>Bacteria</taxon>
        <taxon>Pseudomonadati</taxon>
        <taxon>Pseudomonadota</taxon>
        <taxon>Gammaproteobacteria</taxon>
        <taxon>Alteromonadales</taxon>
        <taxon>Alteromonadaceae</taxon>
        <taxon>Alteromonas/Salinimonas group</taxon>
        <taxon>Alteromonas</taxon>
    </lineage>
</organism>
<keyword evidence="3" id="KW-1185">Reference proteome</keyword>
<name>A0ABN4LRM9_9ALTE</name>
<feature type="signal peptide" evidence="1">
    <location>
        <begin position="1"/>
        <end position="26"/>
    </location>
</feature>
<dbReference type="RefSeq" id="WP_061093709.1">
    <property type="nucleotide sequence ID" value="NZ_CP013927.1"/>
</dbReference>
<evidence type="ECO:0000313" key="3">
    <source>
        <dbReference type="Proteomes" id="UP000056750"/>
    </source>
</evidence>
<proteinExistence type="predicted"/>
<sequence>MKFSILLLMKASIFASVLIMTACSDASDIDTLEIATNDSTLATPIELTVFKSRTCNCCQKWITHAEESGFDISANNITYLNDLKEDKGIAPNYRSCHTAESKDGYVFEGHVPSKYIKQYLAKVPTNSIGLSVPAMPVGSPGMEMGERFMPYQILLLHADGSATVYAEIATYEEQF</sequence>
<reference evidence="2 3" key="1">
    <citation type="submission" date="2015-12" db="EMBL/GenBank/DDBJ databases">
        <title>Intraspecies pangenome expansion in the marine bacterium Alteromonas.</title>
        <authorList>
            <person name="Lopez-Perez M."/>
            <person name="Rodriguez-Valera F."/>
        </authorList>
    </citation>
    <scope>NUCLEOTIDE SEQUENCE [LARGE SCALE GENOMIC DNA]</scope>
    <source>
        <strain evidence="2 3">LMG 21861</strain>
        <plasmid evidence="2 3">pASTE61-200</plasmid>
    </source>
</reference>
<dbReference type="PROSITE" id="PS51257">
    <property type="entry name" value="PROKAR_LIPOPROTEIN"/>
    <property type="match status" value="1"/>
</dbReference>
<dbReference type="Pfam" id="PF04214">
    <property type="entry name" value="DUF411"/>
    <property type="match status" value="1"/>
</dbReference>
<dbReference type="EMBL" id="CP013927">
    <property type="protein sequence ID" value="AMJ76668.1"/>
    <property type="molecule type" value="Genomic_DNA"/>
</dbReference>
<evidence type="ECO:0000256" key="1">
    <source>
        <dbReference type="SAM" id="SignalP"/>
    </source>
</evidence>
<gene>
    <name evidence="2" type="ORF">AVL57_00540</name>
</gene>
<protein>
    <submittedName>
        <fullName evidence="2">ATP synthase F0 subunit B</fullName>
    </submittedName>
</protein>
<dbReference type="InterPro" id="IPR007332">
    <property type="entry name" value="DUF411"/>
</dbReference>
<dbReference type="Proteomes" id="UP000056750">
    <property type="component" value="Plasmid pASTE61-200"/>
</dbReference>
<evidence type="ECO:0000313" key="2">
    <source>
        <dbReference type="EMBL" id="AMJ76668.1"/>
    </source>
</evidence>
<geneLocation type="plasmid" evidence="2 3">
    <name>pASTE61-200</name>
</geneLocation>
<keyword evidence="2" id="KW-0614">Plasmid</keyword>